<evidence type="ECO:0000313" key="2">
    <source>
        <dbReference type="Proteomes" id="UP001287356"/>
    </source>
</evidence>
<organism evidence="1 2">
    <name type="scientific">Lasiosphaeria ovina</name>
    <dbReference type="NCBI Taxonomy" id="92902"/>
    <lineage>
        <taxon>Eukaryota</taxon>
        <taxon>Fungi</taxon>
        <taxon>Dikarya</taxon>
        <taxon>Ascomycota</taxon>
        <taxon>Pezizomycotina</taxon>
        <taxon>Sordariomycetes</taxon>
        <taxon>Sordariomycetidae</taxon>
        <taxon>Sordariales</taxon>
        <taxon>Lasiosphaeriaceae</taxon>
        <taxon>Lasiosphaeria</taxon>
    </lineage>
</organism>
<dbReference type="PANTHER" id="PTHR10622">
    <property type="entry name" value="HET DOMAIN-CONTAINING PROTEIN"/>
    <property type="match status" value="1"/>
</dbReference>
<dbReference type="PANTHER" id="PTHR10622:SF12">
    <property type="entry name" value="HET DOMAIN-CONTAINING PROTEIN"/>
    <property type="match status" value="1"/>
</dbReference>
<sequence>MTIPAIRLKGNYGGQKSSGQLYTGDTFCIDKTSSAELSEAINSMYRWYNKSDVCYAVLKDLLTDRESTTLANLEICRWFTRAWTTLRRDPRGEVRSDMDVFAGFNCRLDEQDVFEETLDSSQAGIRRRITIV</sequence>
<reference evidence="1" key="1">
    <citation type="journal article" date="2023" name="Mol. Phylogenet. Evol.">
        <title>Genome-scale phylogeny and comparative genomics of the fungal order Sordariales.</title>
        <authorList>
            <person name="Hensen N."/>
            <person name="Bonometti L."/>
            <person name="Westerberg I."/>
            <person name="Brannstrom I.O."/>
            <person name="Guillou S."/>
            <person name="Cros-Aarteil S."/>
            <person name="Calhoun S."/>
            <person name="Haridas S."/>
            <person name="Kuo A."/>
            <person name="Mondo S."/>
            <person name="Pangilinan J."/>
            <person name="Riley R."/>
            <person name="LaButti K."/>
            <person name="Andreopoulos B."/>
            <person name="Lipzen A."/>
            <person name="Chen C."/>
            <person name="Yan M."/>
            <person name="Daum C."/>
            <person name="Ng V."/>
            <person name="Clum A."/>
            <person name="Steindorff A."/>
            <person name="Ohm R.A."/>
            <person name="Martin F."/>
            <person name="Silar P."/>
            <person name="Natvig D.O."/>
            <person name="Lalanne C."/>
            <person name="Gautier V."/>
            <person name="Ament-Velasquez S.L."/>
            <person name="Kruys A."/>
            <person name="Hutchinson M.I."/>
            <person name="Powell A.J."/>
            <person name="Barry K."/>
            <person name="Miller A.N."/>
            <person name="Grigoriev I.V."/>
            <person name="Debuchy R."/>
            <person name="Gladieux P."/>
            <person name="Hiltunen Thoren M."/>
            <person name="Johannesson H."/>
        </authorList>
    </citation>
    <scope>NUCLEOTIDE SEQUENCE</scope>
    <source>
        <strain evidence="1">CBS 958.72</strain>
    </source>
</reference>
<dbReference type="EMBL" id="JAULSN010000004">
    <property type="protein sequence ID" value="KAK3374240.1"/>
    <property type="molecule type" value="Genomic_DNA"/>
</dbReference>
<proteinExistence type="predicted"/>
<evidence type="ECO:0000313" key="1">
    <source>
        <dbReference type="EMBL" id="KAK3374240.1"/>
    </source>
</evidence>
<keyword evidence="2" id="KW-1185">Reference proteome</keyword>
<reference evidence="1" key="2">
    <citation type="submission" date="2023-06" db="EMBL/GenBank/DDBJ databases">
        <authorList>
            <consortium name="Lawrence Berkeley National Laboratory"/>
            <person name="Haridas S."/>
            <person name="Hensen N."/>
            <person name="Bonometti L."/>
            <person name="Westerberg I."/>
            <person name="Brannstrom I.O."/>
            <person name="Guillou S."/>
            <person name="Cros-Aarteil S."/>
            <person name="Calhoun S."/>
            <person name="Kuo A."/>
            <person name="Mondo S."/>
            <person name="Pangilinan J."/>
            <person name="Riley R."/>
            <person name="Labutti K."/>
            <person name="Andreopoulos B."/>
            <person name="Lipzen A."/>
            <person name="Chen C."/>
            <person name="Yanf M."/>
            <person name="Daum C."/>
            <person name="Ng V."/>
            <person name="Clum A."/>
            <person name="Steindorff A."/>
            <person name="Ohm R."/>
            <person name="Martin F."/>
            <person name="Silar P."/>
            <person name="Natvig D."/>
            <person name="Lalanne C."/>
            <person name="Gautier V."/>
            <person name="Ament-Velasquez S.L."/>
            <person name="Kruys A."/>
            <person name="Hutchinson M.I."/>
            <person name="Powell A.J."/>
            <person name="Barry K."/>
            <person name="Miller A.N."/>
            <person name="Grigoriev I.V."/>
            <person name="Debuchy R."/>
            <person name="Gladieux P."/>
            <person name="Thoren M.H."/>
            <person name="Johannesson H."/>
        </authorList>
    </citation>
    <scope>NUCLEOTIDE SEQUENCE</scope>
    <source>
        <strain evidence="1">CBS 958.72</strain>
    </source>
</reference>
<accession>A0AAE0KE28</accession>
<comment type="caution">
    <text evidence="1">The sequence shown here is derived from an EMBL/GenBank/DDBJ whole genome shotgun (WGS) entry which is preliminary data.</text>
</comment>
<dbReference type="Proteomes" id="UP001287356">
    <property type="component" value="Unassembled WGS sequence"/>
</dbReference>
<protein>
    <submittedName>
        <fullName evidence="1">Uncharacterized protein</fullName>
    </submittedName>
</protein>
<gene>
    <name evidence="1" type="ORF">B0T24DRAFT_594348</name>
</gene>
<name>A0AAE0KE28_9PEZI</name>
<dbReference type="AlphaFoldDB" id="A0AAE0KE28"/>